<evidence type="ECO:0000256" key="1">
    <source>
        <dbReference type="ARBA" id="ARBA00001933"/>
    </source>
</evidence>
<evidence type="ECO:0000256" key="2">
    <source>
        <dbReference type="ARBA" id="ARBA00010671"/>
    </source>
</evidence>
<keyword evidence="8" id="KW-0808">Transferase</keyword>
<keyword evidence="3" id="KW-0210">Decarboxylase</keyword>
<comment type="caution">
    <text evidence="8">The sequence shown here is derived from an EMBL/GenBank/DDBJ whole genome shotgun (WGS) entry which is preliminary data.</text>
</comment>
<dbReference type="SUPFAM" id="SSF53383">
    <property type="entry name" value="PLP-dependent transferases"/>
    <property type="match status" value="1"/>
</dbReference>
<organism evidence="8 9">
    <name type="scientific">Blautia stercoris</name>
    <dbReference type="NCBI Taxonomy" id="871664"/>
    <lineage>
        <taxon>Bacteria</taxon>
        <taxon>Bacillati</taxon>
        <taxon>Bacillota</taxon>
        <taxon>Clostridia</taxon>
        <taxon>Lachnospirales</taxon>
        <taxon>Lachnospiraceae</taxon>
        <taxon>Blautia</taxon>
    </lineage>
</organism>
<dbReference type="InterPro" id="IPR000310">
    <property type="entry name" value="Orn/Lys/Arg_deCO2ase_major_dom"/>
</dbReference>
<evidence type="ECO:0000256" key="3">
    <source>
        <dbReference type="ARBA" id="ARBA00022793"/>
    </source>
</evidence>
<evidence type="ECO:0000259" key="7">
    <source>
        <dbReference type="Pfam" id="PF03711"/>
    </source>
</evidence>
<protein>
    <submittedName>
        <fullName evidence="8">Aminotransferase class I/II-fold pyridoxal phosphate-dependent enzyme</fullName>
    </submittedName>
</protein>
<sequence length="480" mass="53941">MKKYIDEALYEYSKGEVYPFHMPGHKRSFCPETLKNPYEIDITEITGFDNLHHAEGILLEAQKRVAKLYHADKSFYLINGSTAGLLSAISACTSDGGSILMARNCHKAAYHAVYLRRLHAHYLYPAVFEETELNGGITPKAVEEALNVCPEIEAVLITSPSYDGMVSDIAEISEIVHAHQIPLIVDEAHGAHLRFSDTFPESALENGADIVIQSLHKTLPSLTQTALLHTQGSLVSEERLKRFLSIYQSSSPSYVFMSSMDACIRLLESSSEVLFKEYTVRLKECRRKLSDLKHLHLVKPDEVVGKNGVYDMDCSKIIISTKGTSIDGEMLRKKLLDKYQLEMEMTAPSYVLALSSVMDSEEGFARLAGALLEIDSAFDSEMKNQIKEKAQTKIEFTDKDAICTIAEAMDADWEEVNLKEAEERVSTEFAYLYPPGIPCIVPGERVTKELIEKIESWKMQGLEVQGLIDYHAQKIRVQKR</sequence>
<dbReference type="EMBL" id="JACRTP010000004">
    <property type="protein sequence ID" value="MBC8629158.1"/>
    <property type="molecule type" value="Genomic_DNA"/>
</dbReference>
<name>A0ABR7PD52_9FIRM</name>
<evidence type="ECO:0000259" key="6">
    <source>
        <dbReference type="Pfam" id="PF01276"/>
    </source>
</evidence>
<reference evidence="8 9" key="1">
    <citation type="submission" date="2020-08" db="EMBL/GenBank/DDBJ databases">
        <title>Genome public.</title>
        <authorList>
            <person name="Liu C."/>
            <person name="Sun Q."/>
        </authorList>
    </citation>
    <scope>NUCLEOTIDE SEQUENCE [LARGE SCALE GENOMIC DNA]</scope>
    <source>
        <strain evidence="8 9">3_YM_SP_D4_24.mj</strain>
    </source>
</reference>
<keyword evidence="8" id="KW-0032">Aminotransferase</keyword>
<evidence type="ECO:0000313" key="9">
    <source>
        <dbReference type="Proteomes" id="UP000661649"/>
    </source>
</evidence>
<comment type="similarity">
    <text evidence="2">Belongs to the Orn/Lys/Arg decarboxylase class-I family.</text>
</comment>
<dbReference type="Gene3D" id="3.90.100.10">
    <property type="entry name" value="Orn/Lys/Arg decarboxylase, C-terminal domain"/>
    <property type="match status" value="1"/>
</dbReference>
<evidence type="ECO:0000256" key="5">
    <source>
        <dbReference type="ARBA" id="ARBA00023239"/>
    </source>
</evidence>
<proteinExistence type="inferred from homology"/>
<keyword evidence="4" id="KW-0663">Pyridoxal phosphate</keyword>
<dbReference type="InterPro" id="IPR008286">
    <property type="entry name" value="Prn/Lys/Arg_de-COase_C"/>
</dbReference>
<accession>A0ABR7PD52</accession>
<feature type="domain" description="Orn/Lys/Arg decarboxylase C-terminal" evidence="7">
    <location>
        <begin position="385"/>
        <end position="449"/>
    </location>
</feature>
<dbReference type="RefSeq" id="WP_187558856.1">
    <property type="nucleotide sequence ID" value="NZ_JACRTP010000004.1"/>
</dbReference>
<gene>
    <name evidence="8" type="ORF">H8712_11135</name>
</gene>
<feature type="domain" description="Orn/Lys/Arg decarboxylases family 1 pyridoxal-P attachment site" evidence="6">
    <location>
        <begin position="7"/>
        <end position="312"/>
    </location>
</feature>
<dbReference type="InterPro" id="IPR052357">
    <property type="entry name" value="Orn_Lys_Arg_decarboxylase-I"/>
</dbReference>
<dbReference type="Pfam" id="PF03711">
    <property type="entry name" value="OKR_DC_1_C"/>
    <property type="match status" value="1"/>
</dbReference>
<evidence type="ECO:0000313" key="8">
    <source>
        <dbReference type="EMBL" id="MBC8629158.1"/>
    </source>
</evidence>
<evidence type="ECO:0000256" key="4">
    <source>
        <dbReference type="ARBA" id="ARBA00022898"/>
    </source>
</evidence>
<keyword evidence="5" id="KW-0456">Lyase</keyword>
<dbReference type="Gene3D" id="3.40.640.10">
    <property type="entry name" value="Type I PLP-dependent aspartate aminotransferase-like (Major domain)"/>
    <property type="match status" value="1"/>
</dbReference>
<dbReference type="GO" id="GO:0008483">
    <property type="term" value="F:transaminase activity"/>
    <property type="evidence" value="ECO:0007669"/>
    <property type="project" value="UniProtKB-KW"/>
</dbReference>
<dbReference type="InterPro" id="IPR015421">
    <property type="entry name" value="PyrdxlP-dep_Trfase_major"/>
</dbReference>
<dbReference type="PANTHER" id="PTHR43277">
    <property type="entry name" value="ARGININE DECARBOXYLASE"/>
    <property type="match status" value="1"/>
</dbReference>
<keyword evidence="9" id="KW-1185">Reference proteome</keyword>
<dbReference type="Proteomes" id="UP000661649">
    <property type="component" value="Unassembled WGS sequence"/>
</dbReference>
<comment type="cofactor">
    <cofactor evidence="1">
        <name>pyridoxal 5'-phosphate</name>
        <dbReference type="ChEBI" id="CHEBI:597326"/>
    </cofactor>
</comment>
<dbReference type="PANTHER" id="PTHR43277:SF4">
    <property type="entry name" value="ARGININE DECARBOXYLASE"/>
    <property type="match status" value="1"/>
</dbReference>
<dbReference type="Pfam" id="PF01276">
    <property type="entry name" value="OKR_DC_1"/>
    <property type="match status" value="1"/>
</dbReference>
<dbReference type="SUPFAM" id="SSF55904">
    <property type="entry name" value="Ornithine decarboxylase C-terminal domain"/>
    <property type="match status" value="1"/>
</dbReference>
<dbReference type="InterPro" id="IPR036633">
    <property type="entry name" value="Prn/Lys/Arg_de-COase_C_sf"/>
</dbReference>
<dbReference type="InterPro" id="IPR015424">
    <property type="entry name" value="PyrdxlP-dep_Trfase"/>
</dbReference>